<organism evidence="2 3">
    <name type="scientific">Dendrobium chrysotoxum</name>
    <name type="common">Orchid</name>
    <dbReference type="NCBI Taxonomy" id="161865"/>
    <lineage>
        <taxon>Eukaryota</taxon>
        <taxon>Viridiplantae</taxon>
        <taxon>Streptophyta</taxon>
        <taxon>Embryophyta</taxon>
        <taxon>Tracheophyta</taxon>
        <taxon>Spermatophyta</taxon>
        <taxon>Magnoliopsida</taxon>
        <taxon>Liliopsida</taxon>
        <taxon>Asparagales</taxon>
        <taxon>Orchidaceae</taxon>
        <taxon>Epidendroideae</taxon>
        <taxon>Malaxideae</taxon>
        <taxon>Dendrobiinae</taxon>
        <taxon>Dendrobium</taxon>
    </lineage>
</organism>
<dbReference type="PANTHER" id="PTHR33210:SF14">
    <property type="entry name" value="MEIOSIS 5"/>
    <property type="match status" value="1"/>
</dbReference>
<dbReference type="Proteomes" id="UP000775213">
    <property type="component" value="Unassembled WGS sequence"/>
</dbReference>
<proteinExistence type="predicted"/>
<dbReference type="EMBL" id="JAGFBR010000018">
    <property type="protein sequence ID" value="KAH0449988.1"/>
    <property type="molecule type" value="Genomic_DNA"/>
</dbReference>
<keyword evidence="3" id="KW-1185">Reference proteome</keyword>
<dbReference type="PANTHER" id="PTHR33210">
    <property type="entry name" value="PROTODERMAL FACTOR 1"/>
    <property type="match status" value="1"/>
</dbReference>
<dbReference type="InterPro" id="IPR039923">
    <property type="entry name" value="Protodermal_1"/>
</dbReference>
<reference evidence="2 3" key="1">
    <citation type="journal article" date="2021" name="Hortic Res">
        <title>Chromosome-scale assembly of the Dendrobium chrysotoxum genome enhances the understanding of orchid evolution.</title>
        <authorList>
            <person name="Zhang Y."/>
            <person name="Zhang G.Q."/>
            <person name="Zhang D."/>
            <person name="Liu X.D."/>
            <person name="Xu X.Y."/>
            <person name="Sun W.H."/>
            <person name="Yu X."/>
            <person name="Zhu X."/>
            <person name="Wang Z.W."/>
            <person name="Zhao X."/>
            <person name="Zhong W.Y."/>
            <person name="Chen H."/>
            <person name="Yin W.L."/>
            <person name="Huang T."/>
            <person name="Niu S.C."/>
            <person name="Liu Z.J."/>
        </authorList>
    </citation>
    <scope>NUCLEOTIDE SEQUENCE [LARGE SCALE GENOMIC DNA]</scope>
    <source>
        <strain evidence="2">Lindl</strain>
    </source>
</reference>
<comment type="caution">
    <text evidence="2">The sequence shown here is derived from an EMBL/GenBank/DDBJ whole genome shotgun (WGS) entry which is preliminary data.</text>
</comment>
<keyword evidence="1" id="KW-0472">Membrane</keyword>
<gene>
    <name evidence="2" type="ORF">IEQ34_020680</name>
</gene>
<evidence type="ECO:0000313" key="2">
    <source>
        <dbReference type="EMBL" id="KAH0449988.1"/>
    </source>
</evidence>
<dbReference type="AlphaFoldDB" id="A0AAV7G3D8"/>
<name>A0AAV7G3D8_DENCH</name>
<sequence length="92" mass="9682">MTCKIRPNRNFSYWSTHPDKIVAVIGYFGTIGDIFGAGCIFAFGGKIPPFMTLSLTKIATVKSSFAAALVNVGAAAAQADVFKSANAGLYKS</sequence>
<feature type="transmembrane region" description="Helical" evidence="1">
    <location>
        <begin position="21"/>
        <end position="43"/>
    </location>
</feature>
<protein>
    <submittedName>
        <fullName evidence="2">Uncharacterized protein</fullName>
    </submittedName>
</protein>
<evidence type="ECO:0000313" key="3">
    <source>
        <dbReference type="Proteomes" id="UP000775213"/>
    </source>
</evidence>
<keyword evidence="1" id="KW-0812">Transmembrane</keyword>
<keyword evidence="1" id="KW-1133">Transmembrane helix</keyword>
<accession>A0AAV7G3D8</accession>
<evidence type="ECO:0000256" key="1">
    <source>
        <dbReference type="SAM" id="Phobius"/>
    </source>
</evidence>